<proteinExistence type="predicted"/>
<dbReference type="EMBL" id="JAEFBJ010000008">
    <property type="protein sequence ID" value="KAG7581553.1"/>
    <property type="molecule type" value="Genomic_DNA"/>
</dbReference>
<dbReference type="AlphaFoldDB" id="A0A8T2B5V1"/>
<organism evidence="1 2">
    <name type="scientific">Arabidopsis suecica</name>
    <name type="common">Swedish thale-cress</name>
    <name type="synonym">Cardaminopsis suecica</name>
    <dbReference type="NCBI Taxonomy" id="45249"/>
    <lineage>
        <taxon>Eukaryota</taxon>
        <taxon>Viridiplantae</taxon>
        <taxon>Streptophyta</taxon>
        <taxon>Embryophyta</taxon>
        <taxon>Tracheophyta</taxon>
        <taxon>Spermatophyta</taxon>
        <taxon>Magnoliopsida</taxon>
        <taxon>eudicotyledons</taxon>
        <taxon>Gunneridae</taxon>
        <taxon>Pentapetalae</taxon>
        <taxon>rosids</taxon>
        <taxon>malvids</taxon>
        <taxon>Brassicales</taxon>
        <taxon>Brassicaceae</taxon>
        <taxon>Camelineae</taxon>
        <taxon>Arabidopsis</taxon>
    </lineage>
</organism>
<reference evidence="1 2" key="1">
    <citation type="submission" date="2020-12" db="EMBL/GenBank/DDBJ databases">
        <title>Concerted genomic and epigenomic changes stabilize Arabidopsis allopolyploids.</title>
        <authorList>
            <person name="Chen Z."/>
        </authorList>
    </citation>
    <scope>NUCLEOTIDE SEQUENCE [LARGE SCALE GENOMIC DNA]</scope>
    <source>
        <strain evidence="1">As9502</strain>
        <tissue evidence="1">Leaf</tissue>
    </source>
</reference>
<evidence type="ECO:0000313" key="1">
    <source>
        <dbReference type="EMBL" id="KAG7581553.1"/>
    </source>
</evidence>
<name>A0A8T2B5V1_ARASU</name>
<dbReference type="OrthoDB" id="419598at2759"/>
<protein>
    <submittedName>
        <fullName evidence="1">NAD(P)-binding domain superfamily</fullName>
    </submittedName>
</protein>
<gene>
    <name evidence="1" type="ORF">ISN44_As08g012200</name>
</gene>
<dbReference type="Proteomes" id="UP000694251">
    <property type="component" value="Chromosome 8"/>
</dbReference>
<sequence>MHRKSLIFRWASTNRNRSLLLERNTRDGSAVTRANLASLENSTLRATRETFHLLVSINLIVLQEESSSVKKSTLRFSINEKKILIMGGTRFIGVFLSRLLVKDGHQVIHLTLSFSLSLASGYFFRLHCSQGNPSKYSTCQETKEISFRI</sequence>
<keyword evidence="2" id="KW-1185">Reference proteome</keyword>
<comment type="caution">
    <text evidence="1">The sequence shown here is derived from an EMBL/GenBank/DDBJ whole genome shotgun (WGS) entry which is preliminary data.</text>
</comment>
<accession>A0A8T2B5V1</accession>
<evidence type="ECO:0000313" key="2">
    <source>
        <dbReference type="Proteomes" id="UP000694251"/>
    </source>
</evidence>